<accession>K0RHA3</accession>
<dbReference type="AlphaFoldDB" id="K0RHA3"/>
<protein>
    <submittedName>
        <fullName evidence="2">Uncharacterized protein</fullName>
    </submittedName>
</protein>
<feature type="non-terminal residue" evidence="2">
    <location>
        <position position="1"/>
    </location>
</feature>
<feature type="region of interest" description="Disordered" evidence="1">
    <location>
        <begin position="70"/>
        <end position="128"/>
    </location>
</feature>
<evidence type="ECO:0000313" key="3">
    <source>
        <dbReference type="Proteomes" id="UP000266841"/>
    </source>
</evidence>
<feature type="compositionally biased region" description="Low complexity" evidence="1">
    <location>
        <begin position="70"/>
        <end position="93"/>
    </location>
</feature>
<feature type="region of interest" description="Disordered" evidence="1">
    <location>
        <begin position="172"/>
        <end position="202"/>
    </location>
</feature>
<evidence type="ECO:0000256" key="1">
    <source>
        <dbReference type="SAM" id="MobiDB-lite"/>
    </source>
</evidence>
<keyword evidence="3" id="KW-1185">Reference proteome</keyword>
<organism evidence="2 3">
    <name type="scientific">Thalassiosira oceanica</name>
    <name type="common">Marine diatom</name>
    <dbReference type="NCBI Taxonomy" id="159749"/>
    <lineage>
        <taxon>Eukaryota</taxon>
        <taxon>Sar</taxon>
        <taxon>Stramenopiles</taxon>
        <taxon>Ochrophyta</taxon>
        <taxon>Bacillariophyta</taxon>
        <taxon>Coscinodiscophyceae</taxon>
        <taxon>Thalassiosirophycidae</taxon>
        <taxon>Thalassiosirales</taxon>
        <taxon>Thalassiosiraceae</taxon>
        <taxon>Thalassiosira</taxon>
    </lineage>
</organism>
<feature type="region of interest" description="Disordered" evidence="1">
    <location>
        <begin position="1"/>
        <end position="51"/>
    </location>
</feature>
<comment type="caution">
    <text evidence="2">The sequence shown here is derived from an EMBL/GenBank/DDBJ whole genome shotgun (WGS) entry which is preliminary data.</text>
</comment>
<proteinExistence type="predicted"/>
<evidence type="ECO:0000313" key="2">
    <source>
        <dbReference type="EMBL" id="EJK52615.1"/>
    </source>
</evidence>
<dbReference type="Proteomes" id="UP000266841">
    <property type="component" value="Unassembled WGS sequence"/>
</dbReference>
<reference evidence="2 3" key="1">
    <citation type="journal article" date="2012" name="Genome Biol.">
        <title>Genome and low-iron response of an oceanic diatom adapted to chronic iron limitation.</title>
        <authorList>
            <person name="Lommer M."/>
            <person name="Specht M."/>
            <person name="Roy A.S."/>
            <person name="Kraemer L."/>
            <person name="Andreson R."/>
            <person name="Gutowska M.A."/>
            <person name="Wolf J."/>
            <person name="Bergner S.V."/>
            <person name="Schilhabel M.B."/>
            <person name="Klostermeier U.C."/>
            <person name="Beiko R.G."/>
            <person name="Rosenstiel P."/>
            <person name="Hippler M."/>
            <person name="Laroche J."/>
        </authorList>
    </citation>
    <scope>NUCLEOTIDE SEQUENCE [LARGE SCALE GENOMIC DNA]</scope>
    <source>
        <strain evidence="2 3">CCMP1005</strain>
    </source>
</reference>
<dbReference type="EMBL" id="AGNL01039508">
    <property type="protein sequence ID" value="EJK52615.1"/>
    <property type="molecule type" value="Genomic_DNA"/>
</dbReference>
<sequence length="229" mass="23705">GAASVRYRPRPPPAHSTEATAPARPSPRRELWRRSRASGESTLGIWGRSGWCPRVPSTTRHAGAWPLSAAATAGTASTGASTTSLRTETSELTMDASSRLGPVPSSSGSDEAGRQAGGGGSGDVGRALGDGLRGTSRASTPCLVCVNLDGYYDDFRNMLLNKAAKALRGHGPIGGDPGWGRTRATDRRGSQRRGGRGLHGAARFKPVEAGQRLGSDVLKCAGGFQGLSR</sequence>
<name>K0RHA3_THAOC</name>
<gene>
    <name evidence="2" type="ORF">THAOC_28091</name>
</gene>